<comment type="function">
    <text evidence="2">Catalyzes the condensation of isopentenyl diphosphate (IPP) with allylic pyrophosphates generating different type of terpenoids.</text>
</comment>
<dbReference type="PROSITE" id="PS01066">
    <property type="entry name" value="UPP_SYNTHASE"/>
    <property type="match status" value="1"/>
</dbReference>
<comment type="subunit">
    <text evidence="2">Homodimer.</text>
</comment>
<dbReference type="PANTHER" id="PTHR10291:SF0">
    <property type="entry name" value="DEHYDRODOLICHYL DIPHOSPHATE SYNTHASE 2"/>
    <property type="match status" value="1"/>
</dbReference>
<dbReference type="CDD" id="cd00475">
    <property type="entry name" value="Cis_IPPS"/>
    <property type="match status" value="1"/>
</dbReference>
<feature type="active site" description="Proton acceptor" evidence="2">
    <location>
        <position position="60"/>
    </location>
</feature>
<organism evidence="3">
    <name type="scientific">Hydrogenobacter sp</name>
    <dbReference type="NCBI Taxonomy" id="2152829"/>
    <lineage>
        <taxon>Bacteria</taxon>
        <taxon>Pseudomonadati</taxon>
        <taxon>Aquificota</taxon>
        <taxon>Aquificia</taxon>
        <taxon>Aquificales</taxon>
        <taxon>Aquificaceae</taxon>
        <taxon>Hydrogenobacter</taxon>
    </lineage>
</organism>
<evidence type="ECO:0000313" key="3">
    <source>
        <dbReference type="EMBL" id="HEW46575.1"/>
    </source>
</evidence>
<evidence type="ECO:0000256" key="1">
    <source>
        <dbReference type="ARBA" id="ARBA00022679"/>
    </source>
</evidence>
<feature type="binding site" evidence="2">
    <location>
        <position position="12"/>
    </location>
    <ligand>
        <name>Mg(2+)</name>
        <dbReference type="ChEBI" id="CHEBI:18420"/>
    </ligand>
</feature>
<dbReference type="HAMAP" id="MF_01139">
    <property type="entry name" value="ISPT"/>
    <property type="match status" value="1"/>
</dbReference>
<feature type="active site" evidence="2">
    <location>
        <position position="12"/>
    </location>
</feature>
<dbReference type="PANTHER" id="PTHR10291">
    <property type="entry name" value="DEHYDRODOLICHYL DIPHOSPHATE SYNTHASE FAMILY MEMBER"/>
    <property type="match status" value="1"/>
</dbReference>
<dbReference type="GO" id="GO:0045547">
    <property type="term" value="F:ditrans,polycis-polyprenyl diphosphate synthase [(2E,6E)-farnesyl diphosphate specific] activity"/>
    <property type="evidence" value="ECO:0007669"/>
    <property type="project" value="TreeGrafter"/>
</dbReference>
<dbReference type="FunFam" id="3.40.1180.10:FF:000001">
    <property type="entry name" value="(2E,6E)-farnesyl-diphosphate-specific ditrans,polycis-undecaprenyl-diphosphate synthase"/>
    <property type="match status" value="1"/>
</dbReference>
<feature type="binding site" evidence="2">
    <location>
        <position position="173"/>
    </location>
    <ligand>
        <name>substrate</name>
    </ligand>
</feature>
<dbReference type="InterPro" id="IPR036424">
    <property type="entry name" value="UPP_synth-like_sf"/>
</dbReference>
<dbReference type="GO" id="GO:0000287">
    <property type="term" value="F:magnesium ion binding"/>
    <property type="evidence" value="ECO:0007669"/>
    <property type="project" value="UniProtKB-UniRule"/>
</dbReference>
<sequence length="226" mass="26303">MRIPKHLAVIMDGNGRWAMERGLPRIAGHYEGVKRAEDLVDACLELGIKWLTLFTFSTENWKRPESEVRALMRLLEGYLRENSHKLTEKGISVSFIGRRDRLPKSLLKEMQRVESLRPEPERLHVFLAVDYGGRDEIIRTVKRLSEAGMDIKEESFKSFSDLGNAPDPDLLIRTGGEKRISNFLLWHLAYTELYFTDVYWPDFTKEELLKAIEDYSKRTRKFGAVL</sequence>
<feature type="binding site" evidence="2">
    <location>
        <position position="25"/>
    </location>
    <ligand>
        <name>substrate</name>
    </ligand>
</feature>
<dbReference type="InterPro" id="IPR018520">
    <property type="entry name" value="UPP_synth-like_CS"/>
</dbReference>
<gene>
    <name evidence="3" type="primary">uppS</name>
    <name evidence="3" type="ORF">ENO47_07935</name>
</gene>
<feature type="binding site" evidence="2">
    <location>
        <position position="63"/>
    </location>
    <ligand>
        <name>substrate</name>
    </ligand>
</feature>
<dbReference type="NCBIfam" id="TIGR00055">
    <property type="entry name" value="uppS"/>
    <property type="match status" value="1"/>
</dbReference>
<keyword evidence="1 2" id="KW-0808">Transferase</keyword>
<dbReference type="InterPro" id="IPR001441">
    <property type="entry name" value="UPP_synth-like"/>
</dbReference>
<protein>
    <recommendedName>
        <fullName evidence="2">Isoprenyl transferase</fullName>
        <ecNumber evidence="2">2.5.1.-</ecNumber>
    </recommendedName>
</protein>
<comment type="similarity">
    <text evidence="2">Belongs to the UPP synthase family.</text>
</comment>
<dbReference type="Pfam" id="PF01255">
    <property type="entry name" value="Prenyltransf"/>
    <property type="match status" value="1"/>
</dbReference>
<dbReference type="EC" id="2.5.1.-" evidence="2"/>
<dbReference type="AlphaFoldDB" id="A0A7C2VGK9"/>
<dbReference type="GO" id="GO:0016094">
    <property type="term" value="P:polyprenol biosynthetic process"/>
    <property type="evidence" value="ECO:0007669"/>
    <property type="project" value="TreeGrafter"/>
</dbReference>
<feature type="binding site" evidence="2">
    <location>
        <position position="29"/>
    </location>
    <ligand>
        <name>substrate</name>
    </ligand>
</feature>
<proteinExistence type="inferred from homology"/>
<keyword evidence="2" id="KW-0460">Magnesium</keyword>
<feature type="binding site" evidence="2">
    <location>
        <position position="17"/>
    </location>
    <ligand>
        <name>substrate</name>
    </ligand>
</feature>
<keyword evidence="2" id="KW-0479">Metal-binding</keyword>
<comment type="cofactor">
    <cofactor evidence="2">
        <name>Mg(2+)</name>
        <dbReference type="ChEBI" id="CHEBI:18420"/>
    </cofactor>
    <text evidence="2">Binds 2 magnesium ions per subunit.</text>
</comment>
<name>A0A7C2VGK9_9AQUI</name>
<feature type="binding site" evidence="2">
    <location>
        <begin position="57"/>
        <end position="59"/>
    </location>
    <ligand>
        <name>substrate</name>
    </ligand>
</feature>
<dbReference type="Gene3D" id="3.40.1180.10">
    <property type="entry name" value="Decaprenyl diphosphate synthase-like"/>
    <property type="match status" value="1"/>
</dbReference>
<dbReference type="EMBL" id="DSFP01000067">
    <property type="protein sequence ID" value="HEW46575.1"/>
    <property type="molecule type" value="Genomic_DNA"/>
</dbReference>
<comment type="caution">
    <text evidence="3">The sequence shown here is derived from an EMBL/GenBank/DDBJ whole genome shotgun (WGS) entry which is preliminary data.</text>
</comment>
<feature type="binding site" evidence="2">
    <location>
        <begin position="13"/>
        <end position="16"/>
    </location>
    <ligand>
        <name>substrate</name>
    </ligand>
</feature>
<reference evidence="3" key="1">
    <citation type="journal article" date="2020" name="mSystems">
        <title>Genome- and Community-Level Interaction Insights into Carbon Utilization and Element Cycling Functions of Hydrothermarchaeota in Hydrothermal Sediment.</title>
        <authorList>
            <person name="Zhou Z."/>
            <person name="Liu Y."/>
            <person name="Xu W."/>
            <person name="Pan J."/>
            <person name="Luo Z.H."/>
            <person name="Li M."/>
        </authorList>
    </citation>
    <scope>NUCLEOTIDE SEQUENCE [LARGE SCALE GENOMIC DNA]</scope>
    <source>
        <strain evidence="3">SpSt-132</strain>
    </source>
</reference>
<accession>A0A7C2VGK9</accession>
<evidence type="ECO:0000256" key="2">
    <source>
        <dbReference type="HAMAP-Rule" id="MF_01139"/>
    </source>
</evidence>
<dbReference type="SUPFAM" id="SSF64005">
    <property type="entry name" value="Undecaprenyl diphosphate synthase"/>
    <property type="match status" value="1"/>
</dbReference>
<feature type="binding site" evidence="2">
    <location>
        <position position="192"/>
    </location>
    <ligand>
        <name>Mg(2+)</name>
        <dbReference type="ChEBI" id="CHEBI:18420"/>
    </ligand>
</feature>
<feature type="binding site" evidence="2">
    <location>
        <position position="61"/>
    </location>
    <ligand>
        <name>substrate</name>
    </ligand>
</feature>
<feature type="binding site" evidence="2">
    <location>
        <begin position="179"/>
        <end position="181"/>
    </location>
    <ligand>
        <name>substrate</name>
    </ligand>
</feature>